<dbReference type="GO" id="GO:0046872">
    <property type="term" value="F:metal ion binding"/>
    <property type="evidence" value="ECO:0007669"/>
    <property type="project" value="InterPro"/>
</dbReference>
<evidence type="ECO:0000256" key="3">
    <source>
        <dbReference type="RuleBase" id="RU362119"/>
    </source>
</evidence>
<dbReference type="Pfam" id="PF02872">
    <property type="entry name" value="5_nucleotid_C"/>
    <property type="match status" value="1"/>
</dbReference>
<dbReference type="InterPro" id="IPR029052">
    <property type="entry name" value="Metallo-depent_PP-like"/>
</dbReference>
<keyword evidence="3" id="KW-0378">Hydrolase</keyword>
<keyword evidence="2 3" id="KW-0732">Signal</keyword>
<comment type="similarity">
    <text evidence="1 3">Belongs to the 5'-nucleotidase family.</text>
</comment>
<evidence type="ECO:0000259" key="5">
    <source>
        <dbReference type="Pfam" id="PF02872"/>
    </source>
</evidence>
<name>A0A9P7K7X4_9AGAR</name>
<sequence>MKVPKSLATLSSIALLPLVVAEDYLISRSLSQGHVKRAESFNISIYHVNDVHAHLDEIHTSGTECGDTTKGCFGGYARIKAAVDAKRPSANNSLFLNIGDEFQGTLYYTFYGGEKIADTINQLGFDAMTLGNHEFDMGEAYLGHFVSSAYLSSQFIALTTDTIPFISQPNPDTIFSDPIATAQYWADYVYANEDVERVVAMTHIGYQVDIELARKTRGIHMIVGGHSHTPLGTMMGAEGEYPTIETNLDGDEVFIVTAWRYGVYLGYLDVEFSGRKVLSYTGGPVLLDNTTAQDAKLQKQIKAWRGPFEEFANVVLGTTEVVLDESTCQTRECTLGNVMCDAMLAARASNPSIAGCVINAGGIRATIDAGNITRGQVLTAFPFGSALTELTISGADLWKVWEGVVSGVSQFNGRPVTSFAQVSRSVRVSYNPANPIGRRLINLELMVGDGKLETVEMGKEYTLVTVDFIAGGGDNIFPAAKEIISLDTQEEVLEGYIKANSPIKTGLEGRIVVTDKTIPVVEQQHFDSAVVQSTGVMQTWLYHFNHLFVAPRYEKS</sequence>
<dbReference type="AlphaFoldDB" id="A0A9P7K7X4"/>
<dbReference type="PANTHER" id="PTHR11575">
    <property type="entry name" value="5'-NUCLEOTIDASE-RELATED"/>
    <property type="match status" value="1"/>
</dbReference>
<dbReference type="SUPFAM" id="SSF56300">
    <property type="entry name" value="Metallo-dependent phosphatases"/>
    <property type="match status" value="1"/>
</dbReference>
<dbReference type="PRINTS" id="PR01607">
    <property type="entry name" value="APYRASEFAMLY"/>
</dbReference>
<dbReference type="EMBL" id="JABCKI010005773">
    <property type="protein sequence ID" value="KAG5638236.1"/>
    <property type="molecule type" value="Genomic_DNA"/>
</dbReference>
<dbReference type="Gene3D" id="3.90.780.10">
    <property type="entry name" value="5'-Nucleotidase, C-terminal domain"/>
    <property type="match status" value="1"/>
</dbReference>
<gene>
    <name evidence="6" type="ORF">H0H81_001110</name>
</gene>
<keyword evidence="7" id="KW-1185">Reference proteome</keyword>
<feature type="domain" description="Calcineurin-like phosphoesterase" evidence="4">
    <location>
        <begin position="44"/>
        <end position="230"/>
    </location>
</feature>
<protein>
    <recommendedName>
        <fullName evidence="8">5'-nucleotidase</fullName>
    </recommendedName>
</protein>
<keyword evidence="3" id="KW-0547">Nucleotide-binding</keyword>
<evidence type="ECO:0000313" key="7">
    <source>
        <dbReference type="Proteomes" id="UP000717328"/>
    </source>
</evidence>
<dbReference type="GO" id="GO:0009166">
    <property type="term" value="P:nucleotide catabolic process"/>
    <property type="evidence" value="ECO:0007669"/>
    <property type="project" value="InterPro"/>
</dbReference>
<evidence type="ECO:0000259" key="4">
    <source>
        <dbReference type="Pfam" id="PF00149"/>
    </source>
</evidence>
<feature type="domain" description="5'-Nucleotidase C-terminal" evidence="5">
    <location>
        <begin position="315"/>
        <end position="482"/>
    </location>
</feature>
<reference evidence="6" key="2">
    <citation type="submission" date="2021-10" db="EMBL/GenBank/DDBJ databases">
        <title>Phylogenomics reveals ancestral predisposition of the termite-cultivated fungus Termitomyces towards a domesticated lifestyle.</title>
        <authorList>
            <person name="Auxier B."/>
            <person name="Grum-Grzhimaylo A."/>
            <person name="Cardenas M.E."/>
            <person name="Lodge J.D."/>
            <person name="Laessoe T."/>
            <person name="Pedersen O."/>
            <person name="Smith M.E."/>
            <person name="Kuyper T.W."/>
            <person name="Franco-Molano E.A."/>
            <person name="Baroni T.J."/>
            <person name="Aanen D.K."/>
        </authorList>
    </citation>
    <scope>NUCLEOTIDE SEQUENCE</scope>
    <source>
        <strain evidence="6">D49</strain>
    </source>
</reference>
<dbReference type="OrthoDB" id="7722975at2759"/>
<proteinExistence type="inferred from homology"/>
<evidence type="ECO:0008006" key="8">
    <source>
        <dbReference type="Google" id="ProtNLM"/>
    </source>
</evidence>
<feature type="signal peptide" evidence="3">
    <location>
        <begin position="1"/>
        <end position="21"/>
    </location>
</feature>
<dbReference type="InterPro" id="IPR004843">
    <property type="entry name" value="Calcineurin-like_PHP"/>
</dbReference>
<evidence type="ECO:0000256" key="2">
    <source>
        <dbReference type="ARBA" id="ARBA00022729"/>
    </source>
</evidence>
<accession>A0A9P7K7X4</accession>
<dbReference type="InterPro" id="IPR006179">
    <property type="entry name" value="5_nucleotidase/apyrase"/>
</dbReference>
<feature type="chain" id="PRO_5040547502" description="5'-nucleotidase" evidence="3">
    <location>
        <begin position="22"/>
        <end position="556"/>
    </location>
</feature>
<dbReference type="GO" id="GO:0000166">
    <property type="term" value="F:nucleotide binding"/>
    <property type="evidence" value="ECO:0007669"/>
    <property type="project" value="UniProtKB-KW"/>
</dbReference>
<dbReference type="PANTHER" id="PTHR11575:SF24">
    <property type="entry name" value="5'-NUCLEOTIDASE"/>
    <property type="match status" value="1"/>
</dbReference>
<organism evidence="6 7">
    <name type="scientific">Sphagnurus paluster</name>
    <dbReference type="NCBI Taxonomy" id="117069"/>
    <lineage>
        <taxon>Eukaryota</taxon>
        <taxon>Fungi</taxon>
        <taxon>Dikarya</taxon>
        <taxon>Basidiomycota</taxon>
        <taxon>Agaricomycotina</taxon>
        <taxon>Agaricomycetes</taxon>
        <taxon>Agaricomycetidae</taxon>
        <taxon>Agaricales</taxon>
        <taxon>Tricholomatineae</taxon>
        <taxon>Lyophyllaceae</taxon>
        <taxon>Sphagnurus</taxon>
    </lineage>
</organism>
<dbReference type="InterPro" id="IPR008334">
    <property type="entry name" value="5'-Nucleotdase_C"/>
</dbReference>
<dbReference type="Proteomes" id="UP000717328">
    <property type="component" value="Unassembled WGS sequence"/>
</dbReference>
<comment type="caution">
    <text evidence="6">The sequence shown here is derived from an EMBL/GenBank/DDBJ whole genome shotgun (WGS) entry which is preliminary data.</text>
</comment>
<dbReference type="PROSITE" id="PS00786">
    <property type="entry name" value="5_NUCLEOTIDASE_2"/>
    <property type="match status" value="1"/>
</dbReference>
<evidence type="ECO:0000256" key="1">
    <source>
        <dbReference type="ARBA" id="ARBA00006654"/>
    </source>
</evidence>
<reference evidence="6" key="1">
    <citation type="submission" date="2021-02" db="EMBL/GenBank/DDBJ databases">
        <authorList>
            <person name="Nieuwenhuis M."/>
            <person name="Van De Peppel L.J.J."/>
        </authorList>
    </citation>
    <scope>NUCLEOTIDE SEQUENCE</scope>
    <source>
        <strain evidence="6">D49</strain>
    </source>
</reference>
<dbReference type="InterPro" id="IPR036907">
    <property type="entry name" value="5'-Nucleotdase_C_sf"/>
</dbReference>
<evidence type="ECO:0000313" key="6">
    <source>
        <dbReference type="EMBL" id="KAG5638236.1"/>
    </source>
</evidence>
<dbReference type="InterPro" id="IPR006146">
    <property type="entry name" value="5'-Nucleotdase_CS"/>
</dbReference>
<dbReference type="Gene3D" id="3.60.21.10">
    <property type="match status" value="2"/>
</dbReference>
<dbReference type="Pfam" id="PF00149">
    <property type="entry name" value="Metallophos"/>
    <property type="match status" value="1"/>
</dbReference>
<dbReference type="GO" id="GO:0016788">
    <property type="term" value="F:hydrolase activity, acting on ester bonds"/>
    <property type="evidence" value="ECO:0007669"/>
    <property type="project" value="InterPro"/>
</dbReference>
<dbReference type="SUPFAM" id="SSF55816">
    <property type="entry name" value="5'-nucleotidase (syn. UDP-sugar hydrolase), C-terminal domain"/>
    <property type="match status" value="1"/>
</dbReference>